<gene>
    <name evidence="2" type="primary">CRP1</name>
</gene>
<keyword evidence="1" id="KW-0732">Signal</keyword>
<protein>
    <submittedName>
        <fullName evidence="2">Cysteine-rich rehydration-responsive 1</fullName>
    </submittedName>
</protein>
<proteinExistence type="evidence at transcript level"/>
<feature type="signal peptide" evidence="1">
    <location>
        <begin position="1"/>
        <end position="29"/>
    </location>
</feature>
<reference evidence="2" key="1">
    <citation type="journal article" date="2014" name="Planta">
        <title>Taxonomically restricted genes of Craterostigma plantagineum are modulated in their expression during dehydration and rehydration.</title>
        <authorList>
            <person name="Giarola V."/>
            <person name="Krey S."/>
            <person name="Frerichs A."/>
            <person name="Bartels D."/>
        </authorList>
    </citation>
    <scope>NUCLEOTIDE SEQUENCE</scope>
</reference>
<organism evidence="2">
    <name type="scientific">Lindernia subracemosa</name>
    <dbReference type="NCBI Taxonomy" id="303139"/>
    <lineage>
        <taxon>Eukaryota</taxon>
        <taxon>Viridiplantae</taxon>
        <taxon>Streptophyta</taxon>
        <taxon>Embryophyta</taxon>
        <taxon>Tracheophyta</taxon>
        <taxon>Spermatophyta</taxon>
        <taxon>Magnoliopsida</taxon>
        <taxon>eudicotyledons</taxon>
        <taxon>Gunneridae</taxon>
        <taxon>Pentapetalae</taxon>
        <taxon>asterids</taxon>
        <taxon>lamiids</taxon>
        <taxon>Lamiales</taxon>
        <taxon>Linderniaceae</taxon>
        <taxon>Lindernia</taxon>
    </lineage>
</organism>
<name>A0A097HTM1_9LAMI</name>
<sequence length="162" mass="17173">MASSSYKAVIVLLALFVATSLLLAAEAEASNALEPSELSKVVVVSDAVISPGIIKFLDYIERSADAVKEVVEICKKAAADACPCRPGGGGGFVCQACCRIKREVPAPKVPVNRLKILQFIQNCKRFRSTCQQPLGEICKRAAIGCPCRGNDVKCLVCCGVRG</sequence>
<evidence type="ECO:0000313" key="2">
    <source>
        <dbReference type="EMBL" id="AIT51842.1"/>
    </source>
</evidence>
<evidence type="ECO:0000256" key="1">
    <source>
        <dbReference type="SAM" id="SignalP"/>
    </source>
</evidence>
<accession>A0A097HTM1</accession>
<feature type="chain" id="PRO_5001930780" evidence="1">
    <location>
        <begin position="30"/>
        <end position="162"/>
    </location>
</feature>
<dbReference type="AlphaFoldDB" id="A0A097HTM1"/>
<dbReference type="EMBL" id="KM377838">
    <property type="protein sequence ID" value="AIT51842.1"/>
    <property type="molecule type" value="mRNA"/>
</dbReference>